<keyword evidence="7" id="KW-0256">Endoplasmic reticulum</keyword>
<feature type="transmembrane region" description="Helical" evidence="10">
    <location>
        <begin position="302"/>
        <end position="322"/>
    </location>
</feature>
<keyword evidence="6 11" id="KW-0732">Signal</keyword>
<gene>
    <name evidence="12" type="ORF">Lalb_Chr21g0307811</name>
</gene>
<dbReference type="FunFam" id="3.40.30.10:FF:000205">
    <property type="entry name" value="Probable dolichyl-diphosphooligosaccharide--protein glycosyltransferase subunit 3"/>
    <property type="match status" value="1"/>
</dbReference>
<evidence type="ECO:0000256" key="8">
    <source>
        <dbReference type="ARBA" id="ARBA00022989"/>
    </source>
</evidence>
<comment type="similarity">
    <text evidence="3">Belongs to the OST3/OST6 family.</text>
</comment>
<protein>
    <submittedName>
        <fullName evidence="12">Putative oligosaccharyl transferase complex, subunit OST3/OST6</fullName>
    </submittedName>
</protein>
<evidence type="ECO:0000256" key="9">
    <source>
        <dbReference type="ARBA" id="ARBA00023136"/>
    </source>
</evidence>
<proteinExistence type="inferred from homology"/>
<feature type="transmembrane region" description="Helical" evidence="10">
    <location>
        <begin position="222"/>
        <end position="242"/>
    </location>
</feature>
<comment type="subcellular location">
    <subcellularLocation>
        <location evidence="2">Endoplasmic reticulum membrane</location>
        <topology evidence="2">Multi-pass membrane protein</topology>
    </subcellularLocation>
</comment>
<comment type="caution">
    <text evidence="12">The sequence shown here is derived from an EMBL/GenBank/DDBJ whole genome shotgun (WGS) entry which is preliminary data.</text>
</comment>
<dbReference type="GO" id="GO:0018279">
    <property type="term" value="P:protein N-linked glycosylation via asparagine"/>
    <property type="evidence" value="ECO:0007669"/>
    <property type="project" value="TreeGrafter"/>
</dbReference>
<evidence type="ECO:0000256" key="6">
    <source>
        <dbReference type="ARBA" id="ARBA00022729"/>
    </source>
</evidence>
<evidence type="ECO:0000256" key="10">
    <source>
        <dbReference type="SAM" id="Phobius"/>
    </source>
</evidence>
<dbReference type="PANTHER" id="PTHR12692">
    <property type="entry name" value="DOLICHYL-DIPHOSPHOOLIGOSACCHARIDE--PROTEIN GLYCOSYLTRANSFERASE-RELATED"/>
    <property type="match status" value="1"/>
</dbReference>
<feature type="transmembrane region" description="Helical" evidence="10">
    <location>
        <begin position="269"/>
        <end position="290"/>
    </location>
</feature>
<dbReference type="Proteomes" id="UP000447434">
    <property type="component" value="Chromosome 21"/>
</dbReference>
<dbReference type="GO" id="GO:0008250">
    <property type="term" value="C:oligosaccharyltransferase complex"/>
    <property type="evidence" value="ECO:0007669"/>
    <property type="project" value="TreeGrafter"/>
</dbReference>
<sequence>MAFSQKLTLLFLLFALSGFSSTVSDSNDDVVSELLSLQSRSKSGVIHFNDQSLSRFISSVKTPRPYSLLFFFDAVHLHDKSELRLLELLKEFNLVSSSFIANNIDNPDVVNKIFFCHIEFKESQFSFSQFNVNSLPHIRFVGPNQGFKDSEHMEQGDFSRLAESMAEFVESKTKLTVGPIIRPPFLSRNQIILIVLGILAWIPFYMKRVIAGRTLFHDPKVWLAGSVFVYYFSVSGSMHNIIRKMPMFITDRNDPSKILFFYQGSGMQLGAEGFTIGFLYTVVGLLLAFLTQGLVKINNVAVQRVVMIFALLVSFLAVKQVVFLDNWKTGYWIHGFWPSGWN</sequence>
<dbReference type="GO" id="GO:0016740">
    <property type="term" value="F:transferase activity"/>
    <property type="evidence" value="ECO:0007669"/>
    <property type="project" value="UniProtKB-KW"/>
</dbReference>
<evidence type="ECO:0000256" key="2">
    <source>
        <dbReference type="ARBA" id="ARBA00004477"/>
    </source>
</evidence>
<evidence type="ECO:0000313" key="13">
    <source>
        <dbReference type="Proteomes" id="UP000447434"/>
    </source>
</evidence>
<dbReference type="Pfam" id="PF04756">
    <property type="entry name" value="OST3_OST6"/>
    <property type="match status" value="1"/>
</dbReference>
<dbReference type="InterPro" id="IPR021149">
    <property type="entry name" value="OligosaccharylTrfase_OST3/OST6"/>
</dbReference>
<dbReference type="PANTHER" id="PTHR12692:SF0">
    <property type="entry name" value="GH11935P"/>
    <property type="match status" value="1"/>
</dbReference>
<evidence type="ECO:0000256" key="1">
    <source>
        <dbReference type="ARBA" id="ARBA00002791"/>
    </source>
</evidence>
<dbReference type="AlphaFoldDB" id="A0A6A4NNZ9"/>
<evidence type="ECO:0000256" key="7">
    <source>
        <dbReference type="ARBA" id="ARBA00022824"/>
    </source>
</evidence>
<keyword evidence="5 10" id="KW-0812">Transmembrane</keyword>
<keyword evidence="9 10" id="KW-0472">Membrane</keyword>
<feature type="signal peptide" evidence="11">
    <location>
        <begin position="1"/>
        <end position="24"/>
    </location>
</feature>
<reference evidence="13" key="1">
    <citation type="journal article" date="2020" name="Nat. Commun.">
        <title>Genome sequence of the cluster root forming white lupin.</title>
        <authorList>
            <person name="Hufnagel B."/>
            <person name="Marques A."/>
            <person name="Soriano A."/>
            <person name="Marques L."/>
            <person name="Divol F."/>
            <person name="Doumas P."/>
            <person name="Sallet E."/>
            <person name="Mancinotti D."/>
            <person name="Carrere S."/>
            <person name="Marande W."/>
            <person name="Arribat S."/>
            <person name="Keller J."/>
            <person name="Huneau C."/>
            <person name="Blein T."/>
            <person name="Aime D."/>
            <person name="Laguerre M."/>
            <person name="Taylor J."/>
            <person name="Schubert V."/>
            <person name="Nelson M."/>
            <person name="Geu-Flores F."/>
            <person name="Crespi M."/>
            <person name="Gallardo-Guerrero K."/>
            <person name="Delaux P.-M."/>
            <person name="Salse J."/>
            <person name="Berges H."/>
            <person name="Guyot R."/>
            <person name="Gouzy J."/>
            <person name="Peret B."/>
        </authorList>
    </citation>
    <scope>NUCLEOTIDE SEQUENCE [LARGE SCALE GENOMIC DNA]</scope>
    <source>
        <strain evidence="13">cv. Amiga</strain>
    </source>
</reference>
<keyword evidence="13" id="KW-1185">Reference proteome</keyword>
<organism evidence="12 13">
    <name type="scientific">Lupinus albus</name>
    <name type="common">White lupine</name>
    <name type="synonym">Lupinus termis</name>
    <dbReference type="NCBI Taxonomy" id="3870"/>
    <lineage>
        <taxon>Eukaryota</taxon>
        <taxon>Viridiplantae</taxon>
        <taxon>Streptophyta</taxon>
        <taxon>Embryophyta</taxon>
        <taxon>Tracheophyta</taxon>
        <taxon>Spermatophyta</taxon>
        <taxon>Magnoliopsida</taxon>
        <taxon>eudicotyledons</taxon>
        <taxon>Gunneridae</taxon>
        <taxon>Pentapetalae</taxon>
        <taxon>rosids</taxon>
        <taxon>fabids</taxon>
        <taxon>Fabales</taxon>
        <taxon>Fabaceae</taxon>
        <taxon>Papilionoideae</taxon>
        <taxon>50 kb inversion clade</taxon>
        <taxon>genistoids sensu lato</taxon>
        <taxon>core genistoids</taxon>
        <taxon>Genisteae</taxon>
        <taxon>Lupinus</taxon>
    </lineage>
</organism>
<evidence type="ECO:0000256" key="3">
    <source>
        <dbReference type="ARBA" id="ARBA00009561"/>
    </source>
</evidence>
<feature type="chain" id="PRO_5025638767" evidence="11">
    <location>
        <begin position="25"/>
        <end position="342"/>
    </location>
</feature>
<comment type="function">
    <text evidence="1">Subunit of the oligosaccharyl transferase (OST) complex that catalyzes the initial transfer of a defined glycan (Glc(3)Man(9)GlcNAc(2) in eukaryotes) from the lipid carrier dolichol-pyrophosphate to an asparagine residue within an Asn-X-Ser/Thr consensus motif in nascent polypeptide chains, the first step in protein N-glycosylation. N-glycosylation occurs cotranslationally and the complex associates with the Sec61 complex at the channel-forming translocon complex that mediates protein translocation across the endoplasmic reticulum (ER). All subunits are required for a maximal enzyme activity.</text>
</comment>
<name>A0A6A4NNZ9_LUPAL</name>
<comment type="subunit">
    <text evidence="4">Component of the oligosaccharyltransferase (OST) complex.</text>
</comment>
<accession>A0A6A4NNZ9</accession>
<dbReference type="OrthoDB" id="67566at2759"/>
<keyword evidence="8 10" id="KW-1133">Transmembrane helix</keyword>
<keyword evidence="12" id="KW-0808">Transferase</keyword>
<dbReference type="EMBL" id="WOCE01000021">
    <property type="protein sequence ID" value="KAE9589324.1"/>
    <property type="molecule type" value="Genomic_DNA"/>
</dbReference>
<evidence type="ECO:0000256" key="4">
    <source>
        <dbReference type="ARBA" id="ARBA00011157"/>
    </source>
</evidence>
<evidence type="ECO:0000256" key="11">
    <source>
        <dbReference type="SAM" id="SignalP"/>
    </source>
</evidence>
<evidence type="ECO:0000256" key="5">
    <source>
        <dbReference type="ARBA" id="ARBA00022692"/>
    </source>
</evidence>
<feature type="transmembrane region" description="Helical" evidence="10">
    <location>
        <begin position="191"/>
        <end position="210"/>
    </location>
</feature>
<dbReference type="Gene3D" id="3.40.30.10">
    <property type="entry name" value="Glutaredoxin"/>
    <property type="match status" value="1"/>
</dbReference>
<evidence type="ECO:0000313" key="12">
    <source>
        <dbReference type="EMBL" id="KAE9589324.1"/>
    </source>
</evidence>